<evidence type="ECO:0000313" key="2">
    <source>
        <dbReference type="EMBL" id="NMH99870.1"/>
    </source>
</evidence>
<dbReference type="Pfam" id="PF00561">
    <property type="entry name" value="Abhydrolase_1"/>
    <property type="match status" value="1"/>
</dbReference>
<dbReference type="Proteomes" id="UP000820669">
    <property type="component" value="Unassembled WGS sequence"/>
</dbReference>
<dbReference type="GO" id="GO:0016787">
    <property type="term" value="F:hydrolase activity"/>
    <property type="evidence" value="ECO:0007669"/>
    <property type="project" value="UniProtKB-KW"/>
</dbReference>
<evidence type="ECO:0000259" key="1">
    <source>
        <dbReference type="Pfam" id="PF00561"/>
    </source>
</evidence>
<evidence type="ECO:0000313" key="3">
    <source>
        <dbReference type="Proteomes" id="UP000820669"/>
    </source>
</evidence>
<protein>
    <submittedName>
        <fullName evidence="2">Alpha/beta fold hydrolase</fullName>
    </submittedName>
</protein>
<proteinExistence type="predicted"/>
<name>A0ABX1SFI7_9PSEU</name>
<dbReference type="InterPro" id="IPR029058">
    <property type="entry name" value="AB_hydrolase_fold"/>
</dbReference>
<dbReference type="SUPFAM" id="SSF53474">
    <property type="entry name" value="alpha/beta-Hydrolases"/>
    <property type="match status" value="1"/>
</dbReference>
<comment type="caution">
    <text evidence="2">The sequence shown here is derived from an EMBL/GenBank/DDBJ whole genome shotgun (WGS) entry which is preliminary data.</text>
</comment>
<reference evidence="2 3" key="1">
    <citation type="submission" date="2020-04" db="EMBL/GenBank/DDBJ databases">
        <authorList>
            <person name="Klaysubun C."/>
            <person name="Duangmal K."/>
            <person name="Lipun K."/>
        </authorList>
    </citation>
    <scope>NUCLEOTIDE SEQUENCE [LARGE SCALE GENOMIC DNA]</scope>
    <source>
        <strain evidence="2 3">K10HN5</strain>
    </source>
</reference>
<dbReference type="NCBIfam" id="NF005757">
    <property type="entry name" value="PRK07581.1"/>
    <property type="match status" value="1"/>
</dbReference>
<dbReference type="InterPro" id="IPR008220">
    <property type="entry name" value="HAT_MetX-like"/>
</dbReference>
<dbReference type="InterPro" id="IPR000073">
    <property type="entry name" value="AB_hydrolase_1"/>
</dbReference>
<dbReference type="PANTHER" id="PTHR32268:SF15">
    <property type="entry name" value="HOMOSERINE ACETYLTRANSFERASE FAMILY PROTEIN (AFU_ORTHOLOGUE AFUA_1G15350)"/>
    <property type="match status" value="1"/>
</dbReference>
<dbReference type="Gene3D" id="3.40.50.1820">
    <property type="entry name" value="alpha/beta hydrolase"/>
    <property type="match status" value="1"/>
</dbReference>
<organism evidence="2 3">
    <name type="scientific">Pseudonocardia acidicola</name>
    <dbReference type="NCBI Taxonomy" id="2724939"/>
    <lineage>
        <taxon>Bacteria</taxon>
        <taxon>Bacillati</taxon>
        <taxon>Actinomycetota</taxon>
        <taxon>Actinomycetes</taxon>
        <taxon>Pseudonocardiales</taxon>
        <taxon>Pseudonocardiaceae</taxon>
        <taxon>Pseudonocardia</taxon>
    </lineage>
</organism>
<sequence>MSDYYSEETHGPHEFFELGDVELESGITLPNARIAYKTHGSLNEGRDNAILFPHMWSGTPKAMEIFIGQGRPLDPSRYFIILPGQFANGFSSSPSNTPPPFDGGAFPNVTIGDDVRAQHRLVSERYRIERLELVLGWSMGAEQTYEWAVRFPDMVKRALPFAGTAKTTPHDYLFVRAHEDALKSDPAWNDGFYRDSSDVHVGLRRHAQIWSVMGLCPEFYSAEAWRGVGFTSVEDFVKRFWEAYFLPMDPNNLIWMGWKWRHGDVSRHTGGDLAAALGRITARTYVVPFAHDMFFPPGDCEAEQRLIPNSTFRIVDSLWAHFAMFCMTASDREQIDACIGDLLKEEVT</sequence>
<keyword evidence="3" id="KW-1185">Reference proteome</keyword>
<dbReference type="EMBL" id="JAAXLA010000044">
    <property type="protein sequence ID" value="NMH99870.1"/>
    <property type="molecule type" value="Genomic_DNA"/>
</dbReference>
<accession>A0ABX1SFI7</accession>
<dbReference type="PANTHER" id="PTHR32268">
    <property type="entry name" value="HOMOSERINE O-ACETYLTRANSFERASE"/>
    <property type="match status" value="1"/>
</dbReference>
<feature type="domain" description="AB hydrolase-1" evidence="1">
    <location>
        <begin position="50"/>
        <end position="324"/>
    </location>
</feature>
<gene>
    <name evidence="2" type="ORF">HF526_21490</name>
</gene>
<dbReference type="RefSeq" id="WP_169383354.1">
    <property type="nucleotide sequence ID" value="NZ_JAAXLA010000044.1"/>
</dbReference>
<dbReference type="PIRSF" id="PIRSF000443">
    <property type="entry name" value="Homoser_Ac_trans"/>
    <property type="match status" value="1"/>
</dbReference>
<keyword evidence="2" id="KW-0378">Hydrolase</keyword>